<accession>A0A4C1YR81</accession>
<evidence type="ECO:0000256" key="1">
    <source>
        <dbReference type="SAM" id="MobiDB-lite"/>
    </source>
</evidence>
<dbReference type="Proteomes" id="UP000299102">
    <property type="component" value="Unassembled WGS sequence"/>
</dbReference>
<reference evidence="2 3" key="1">
    <citation type="journal article" date="2019" name="Commun. Biol.">
        <title>The bagworm genome reveals a unique fibroin gene that provides high tensile strength.</title>
        <authorList>
            <person name="Kono N."/>
            <person name="Nakamura H."/>
            <person name="Ohtoshi R."/>
            <person name="Tomita M."/>
            <person name="Numata K."/>
            <person name="Arakawa K."/>
        </authorList>
    </citation>
    <scope>NUCLEOTIDE SEQUENCE [LARGE SCALE GENOMIC DNA]</scope>
</reference>
<keyword evidence="3" id="KW-1185">Reference proteome</keyword>
<dbReference type="AlphaFoldDB" id="A0A4C1YR81"/>
<feature type="region of interest" description="Disordered" evidence="1">
    <location>
        <begin position="1"/>
        <end position="29"/>
    </location>
</feature>
<name>A0A4C1YR81_EUMVA</name>
<dbReference type="EMBL" id="BGZK01001330">
    <property type="protein sequence ID" value="GBP77432.1"/>
    <property type="molecule type" value="Genomic_DNA"/>
</dbReference>
<proteinExistence type="predicted"/>
<protein>
    <submittedName>
        <fullName evidence="2">Uncharacterized protein</fullName>
    </submittedName>
</protein>
<gene>
    <name evidence="2" type="ORF">EVAR_24149_1</name>
</gene>
<sequence>MTLARAPTTRTQLRARPVRRARGSGGHAGHAGLITELSLLTSATIRRRLPPTQTCANTCDIHKIVTDILIRLDRFFAVHKRSSAETTSSPH</sequence>
<comment type="caution">
    <text evidence="2">The sequence shown here is derived from an EMBL/GenBank/DDBJ whole genome shotgun (WGS) entry which is preliminary data.</text>
</comment>
<organism evidence="2 3">
    <name type="scientific">Eumeta variegata</name>
    <name type="common">Bagworm moth</name>
    <name type="synonym">Eumeta japonica</name>
    <dbReference type="NCBI Taxonomy" id="151549"/>
    <lineage>
        <taxon>Eukaryota</taxon>
        <taxon>Metazoa</taxon>
        <taxon>Ecdysozoa</taxon>
        <taxon>Arthropoda</taxon>
        <taxon>Hexapoda</taxon>
        <taxon>Insecta</taxon>
        <taxon>Pterygota</taxon>
        <taxon>Neoptera</taxon>
        <taxon>Endopterygota</taxon>
        <taxon>Lepidoptera</taxon>
        <taxon>Glossata</taxon>
        <taxon>Ditrysia</taxon>
        <taxon>Tineoidea</taxon>
        <taxon>Psychidae</taxon>
        <taxon>Oiketicinae</taxon>
        <taxon>Eumeta</taxon>
    </lineage>
</organism>
<evidence type="ECO:0000313" key="2">
    <source>
        <dbReference type="EMBL" id="GBP77432.1"/>
    </source>
</evidence>
<evidence type="ECO:0000313" key="3">
    <source>
        <dbReference type="Proteomes" id="UP000299102"/>
    </source>
</evidence>